<evidence type="ECO:0000259" key="8">
    <source>
        <dbReference type="Pfam" id="PF02384"/>
    </source>
</evidence>
<dbReference type="GO" id="GO:0009007">
    <property type="term" value="F:site-specific DNA-methyltransferase (adenine-specific) activity"/>
    <property type="evidence" value="ECO:0007669"/>
    <property type="project" value="UniProtKB-EC"/>
</dbReference>
<dbReference type="SUPFAM" id="SSF53335">
    <property type="entry name" value="S-adenosyl-L-methionine-dependent methyltransferases"/>
    <property type="match status" value="1"/>
</dbReference>
<dbReference type="GO" id="GO:0008170">
    <property type="term" value="F:N-methyltransferase activity"/>
    <property type="evidence" value="ECO:0007669"/>
    <property type="project" value="InterPro"/>
</dbReference>
<reference evidence="9 10" key="1">
    <citation type="submission" date="2019-08" db="EMBL/GenBank/DDBJ databases">
        <title>In-depth cultivation of the pig gut microbiome towards novel bacterial diversity and tailored functional studies.</title>
        <authorList>
            <person name="Wylensek D."/>
            <person name="Hitch T.C.A."/>
            <person name="Clavel T."/>
        </authorList>
    </citation>
    <scope>NUCLEOTIDE SEQUENCE [LARGE SCALE GENOMIC DNA]</scope>
    <source>
        <strain evidence="9 10">WCA-MUC-591-APC-4B</strain>
    </source>
</reference>
<evidence type="ECO:0000256" key="7">
    <source>
        <dbReference type="ARBA" id="ARBA00047942"/>
    </source>
</evidence>
<organism evidence="9 10">
    <name type="scientific">Mogibacterium kristiansenii</name>
    <dbReference type="NCBI Taxonomy" id="2606708"/>
    <lineage>
        <taxon>Bacteria</taxon>
        <taxon>Bacillati</taxon>
        <taxon>Bacillota</taxon>
        <taxon>Clostridia</taxon>
        <taxon>Peptostreptococcales</taxon>
        <taxon>Anaerovoracaceae</taxon>
        <taxon>Mogibacterium</taxon>
    </lineage>
</organism>
<evidence type="ECO:0000313" key="9">
    <source>
        <dbReference type="EMBL" id="MST71226.1"/>
    </source>
</evidence>
<sequence length="577" mass="65793">MLKNIKSDIQNQITFGVLALNRILERKALDDALAQDTLSEAHETLNTAVRPEHRDILTFIFRNLFAAEKDTQRIRETLDTIDDIDVPDFVNAYRNRDNEIYGSYTSGDIEKLATAVFAPSESKTVMDIGCGQGVFLTKTAIHEKAGELHGIEIKQEDAIVARMKMLILNRDTNHIRCEDVFDMDFRNPELPQYDAVFCHMPIKQRLESKQLLSCGLFDEKTAKRVSVHSSEWAYIRAMRKMLKKGGKGIAFIRASLLYLESEKEFRKELLESGTLEGVVLLPEGLLMNTGIQIAMLVLSENNDRVKMVNAASYYEKIKFRNVLTDTEREKILDLYFNGGANLEDENRPSDDYIEVAPRTIADNTYSFDPMRYVLDEKVCFTNARKLSEGTRDIFRGAQITSDKQKEMSNLCGKAPNGYLLNLANISNGYMDEELVEVHIDRIEKYKKYMLQDGDVIISARGTKISTAVAENIENRNIIATGNLIVVRCNDTLEPYYLKAFFDSDDGNLCLRVAQTGSTIFAINPKQLCELQYDAIDPEKQKRIAEKEKALIAELRESIHRIETLRQNISGMYDDFRK</sequence>
<evidence type="ECO:0000256" key="4">
    <source>
        <dbReference type="ARBA" id="ARBA00022691"/>
    </source>
</evidence>
<evidence type="ECO:0000256" key="1">
    <source>
        <dbReference type="ARBA" id="ARBA00011900"/>
    </source>
</evidence>
<protein>
    <recommendedName>
        <fullName evidence="1">site-specific DNA-methyltransferase (adenine-specific)</fullName>
        <ecNumber evidence="1">2.1.1.72</ecNumber>
    </recommendedName>
</protein>
<dbReference type="InterPro" id="IPR044946">
    <property type="entry name" value="Restrct_endonuc_typeI_TRD_sf"/>
</dbReference>
<dbReference type="RefSeq" id="WP_154554785.1">
    <property type="nucleotide sequence ID" value="NZ_VUNA01000016.1"/>
</dbReference>
<keyword evidence="6" id="KW-0238">DNA-binding</keyword>
<dbReference type="EC" id="2.1.1.72" evidence="1"/>
<dbReference type="AlphaFoldDB" id="A0A6N7XMN5"/>
<dbReference type="InterPro" id="IPR051537">
    <property type="entry name" value="DNA_Adenine_Mtase"/>
</dbReference>
<dbReference type="EMBL" id="VUNA01000016">
    <property type="protein sequence ID" value="MST71226.1"/>
    <property type="molecule type" value="Genomic_DNA"/>
</dbReference>
<gene>
    <name evidence="9" type="ORF">FYJ65_07905</name>
</gene>
<evidence type="ECO:0000256" key="3">
    <source>
        <dbReference type="ARBA" id="ARBA00022679"/>
    </source>
</evidence>
<dbReference type="CDD" id="cd02440">
    <property type="entry name" value="AdoMet_MTases"/>
    <property type="match status" value="1"/>
</dbReference>
<dbReference type="PANTHER" id="PTHR42933:SF3">
    <property type="entry name" value="TYPE I RESTRICTION ENZYME MJAVIII METHYLASE SUBUNIT"/>
    <property type="match status" value="1"/>
</dbReference>
<dbReference type="Gene3D" id="3.90.220.20">
    <property type="entry name" value="DNA methylase specificity domains"/>
    <property type="match status" value="1"/>
</dbReference>
<dbReference type="Proteomes" id="UP000469424">
    <property type="component" value="Unassembled WGS sequence"/>
</dbReference>
<accession>A0A6N7XMN5</accession>
<evidence type="ECO:0000313" key="10">
    <source>
        <dbReference type="Proteomes" id="UP000469424"/>
    </source>
</evidence>
<keyword evidence="3" id="KW-0808">Transferase</keyword>
<dbReference type="Gene3D" id="3.40.50.150">
    <property type="entry name" value="Vaccinia Virus protein VP39"/>
    <property type="match status" value="1"/>
</dbReference>
<feature type="domain" description="DNA methylase adenine-specific" evidence="8">
    <location>
        <begin position="104"/>
        <end position="376"/>
    </location>
</feature>
<keyword evidence="2 9" id="KW-0489">Methyltransferase</keyword>
<name>A0A6N7XMN5_9FIRM</name>
<dbReference type="GO" id="GO:0009307">
    <property type="term" value="P:DNA restriction-modification system"/>
    <property type="evidence" value="ECO:0007669"/>
    <property type="project" value="UniProtKB-KW"/>
</dbReference>
<dbReference type="Pfam" id="PF02384">
    <property type="entry name" value="N6_Mtase"/>
    <property type="match status" value="1"/>
</dbReference>
<keyword evidence="4" id="KW-0949">S-adenosyl-L-methionine</keyword>
<dbReference type="GO" id="GO:0032259">
    <property type="term" value="P:methylation"/>
    <property type="evidence" value="ECO:0007669"/>
    <property type="project" value="UniProtKB-KW"/>
</dbReference>
<dbReference type="GO" id="GO:0003677">
    <property type="term" value="F:DNA binding"/>
    <property type="evidence" value="ECO:0007669"/>
    <property type="project" value="UniProtKB-KW"/>
</dbReference>
<keyword evidence="5" id="KW-0680">Restriction system</keyword>
<dbReference type="PANTHER" id="PTHR42933">
    <property type="entry name" value="SLR6095 PROTEIN"/>
    <property type="match status" value="1"/>
</dbReference>
<dbReference type="InterPro" id="IPR003356">
    <property type="entry name" value="DNA_methylase_A-5"/>
</dbReference>
<proteinExistence type="predicted"/>
<dbReference type="InterPro" id="IPR029063">
    <property type="entry name" value="SAM-dependent_MTases_sf"/>
</dbReference>
<evidence type="ECO:0000256" key="6">
    <source>
        <dbReference type="ARBA" id="ARBA00023125"/>
    </source>
</evidence>
<keyword evidence="10" id="KW-1185">Reference proteome</keyword>
<evidence type="ECO:0000256" key="5">
    <source>
        <dbReference type="ARBA" id="ARBA00022747"/>
    </source>
</evidence>
<evidence type="ECO:0000256" key="2">
    <source>
        <dbReference type="ARBA" id="ARBA00022603"/>
    </source>
</evidence>
<dbReference type="SUPFAM" id="SSF116734">
    <property type="entry name" value="DNA methylase specificity domain"/>
    <property type="match status" value="1"/>
</dbReference>
<comment type="catalytic activity">
    <reaction evidence="7">
        <text>a 2'-deoxyadenosine in DNA + S-adenosyl-L-methionine = an N(6)-methyl-2'-deoxyadenosine in DNA + S-adenosyl-L-homocysteine + H(+)</text>
        <dbReference type="Rhea" id="RHEA:15197"/>
        <dbReference type="Rhea" id="RHEA-COMP:12418"/>
        <dbReference type="Rhea" id="RHEA-COMP:12419"/>
        <dbReference type="ChEBI" id="CHEBI:15378"/>
        <dbReference type="ChEBI" id="CHEBI:57856"/>
        <dbReference type="ChEBI" id="CHEBI:59789"/>
        <dbReference type="ChEBI" id="CHEBI:90615"/>
        <dbReference type="ChEBI" id="CHEBI:90616"/>
        <dbReference type="EC" id="2.1.1.72"/>
    </reaction>
</comment>
<comment type="caution">
    <text evidence="9">The sequence shown here is derived from an EMBL/GenBank/DDBJ whole genome shotgun (WGS) entry which is preliminary data.</text>
</comment>